<evidence type="ECO:0000313" key="2">
    <source>
        <dbReference type="Proteomes" id="UP000001317"/>
    </source>
</evidence>
<dbReference type="eggNOG" id="ENOG5033F6V">
    <property type="taxonomic scope" value="Bacteria"/>
</dbReference>
<proteinExistence type="predicted"/>
<dbReference type="STRING" id="458817.Shal_3848"/>
<accession>B0TVT5</accession>
<protein>
    <recommendedName>
        <fullName evidence="3">MSHA biogenesis protein MshF</fullName>
    </recommendedName>
</protein>
<dbReference type="KEGG" id="shl:Shal_3848"/>
<dbReference type="AlphaFoldDB" id="B0TVT5"/>
<evidence type="ECO:0000313" key="1">
    <source>
        <dbReference type="EMBL" id="ABZ78388.1"/>
    </source>
</evidence>
<gene>
    <name evidence="1" type="ordered locus">Shal_3848</name>
</gene>
<evidence type="ECO:0008006" key="3">
    <source>
        <dbReference type="Google" id="ProtNLM"/>
    </source>
</evidence>
<dbReference type="EMBL" id="CP000931">
    <property type="protein sequence ID" value="ABZ78388.1"/>
    <property type="molecule type" value="Genomic_DNA"/>
</dbReference>
<name>B0TVT5_SHEHH</name>
<sequence>MIALIILLFVLSYLGFHYFGSIKQVGQPSIRVEHTRLLNVLGVVRSQWLMRSKPETLVLDWYSDNPEHASSSGQVRMAVGGWPIPDETSVAGCRRLLTELLGLSYVQQIETQFNSDTGVCRYIGDSGESISYQTSSGRVIFLTEAR</sequence>
<organism evidence="1 2">
    <name type="scientific">Shewanella halifaxensis (strain HAW-EB4)</name>
    <dbReference type="NCBI Taxonomy" id="458817"/>
    <lineage>
        <taxon>Bacteria</taxon>
        <taxon>Pseudomonadati</taxon>
        <taxon>Pseudomonadota</taxon>
        <taxon>Gammaproteobacteria</taxon>
        <taxon>Alteromonadales</taxon>
        <taxon>Shewanellaceae</taxon>
        <taxon>Shewanella</taxon>
    </lineage>
</organism>
<reference evidence="1" key="1">
    <citation type="submission" date="2008-01" db="EMBL/GenBank/DDBJ databases">
        <title>Complete sequence of Shewanella halifaxensis HAW-EB4.</title>
        <authorList>
            <consortium name="US DOE Joint Genome Institute"/>
            <person name="Copeland A."/>
            <person name="Lucas S."/>
            <person name="Lapidus A."/>
            <person name="Glavina del Rio T."/>
            <person name="Dalin E."/>
            <person name="Tice H."/>
            <person name="Bruce D."/>
            <person name="Goodwin L."/>
            <person name="Pitluck S."/>
            <person name="Sims D."/>
            <person name="Brettin T."/>
            <person name="Detter J.C."/>
            <person name="Han C."/>
            <person name="Kuske C.R."/>
            <person name="Schmutz J."/>
            <person name="Larimer F."/>
            <person name="Land M."/>
            <person name="Hauser L."/>
            <person name="Kyrpides N."/>
            <person name="Kim E."/>
            <person name="Zhao J.-S."/>
            <person name="Richardson P."/>
        </authorList>
    </citation>
    <scope>NUCLEOTIDE SEQUENCE [LARGE SCALE GENOMIC DNA]</scope>
    <source>
        <strain evidence="1">HAW-EB4</strain>
    </source>
</reference>
<keyword evidence="2" id="KW-1185">Reference proteome</keyword>
<dbReference type="HOGENOM" id="CLU_1617897_0_0_6"/>
<dbReference type="Proteomes" id="UP000001317">
    <property type="component" value="Chromosome"/>
</dbReference>